<organism evidence="1 2">
    <name type="scientific">Daphnia magna</name>
    <dbReference type="NCBI Taxonomy" id="35525"/>
    <lineage>
        <taxon>Eukaryota</taxon>
        <taxon>Metazoa</taxon>
        <taxon>Ecdysozoa</taxon>
        <taxon>Arthropoda</taxon>
        <taxon>Crustacea</taxon>
        <taxon>Branchiopoda</taxon>
        <taxon>Diplostraca</taxon>
        <taxon>Cladocera</taxon>
        <taxon>Anomopoda</taxon>
        <taxon>Daphniidae</taxon>
        <taxon>Daphnia</taxon>
    </lineage>
</organism>
<accession>A0A164PKU1</accession>
<dbReference type="Gene3D" id="2.60.40.10">
    <property type="entry name" value="Immunoglobulins"/>
    <property type="match status" value="1"/>
</dbReference>
<proteinExistence type="predicted"/>
<evidence type="ECO:0000313" key="1">
    <source>
        <dbReference type="EMBL" id="KZS06930.1"/>
    </source>
</evidence>
<dbReference type="EMBL" id="LRGB01002580">
    <property type="protein sequence ID" value="KZS06930.1"/>
    <property type="molecule type" value="Genomic_DNA"/>
</dbReference>
<dbReference type="SUPFAM" id="SSF48726">
    <property type="entry name" value="Immunoglobulin"/>
    <property type="match status" value="1"/>
</dbReference>
<protein>
    <submittedName>
        <fullName evidence="1">Defective proboscis extension response-like protein</fullName>
    </submittedName>
</protein>
<dbReference type="InterPro" id="IPR013783">
    <property type="entry name" value="Ig-like_fold"/>
</dbReference>
<comment type="caution">
    <text evidence="1">The sequence shown here is derived from an EMBL/GenBank/DDBJ whole genome shotgun (WGS) entry which is preliminary data.</text>
</comment>
<reference evidence="1 2" key="1">
    <citation type="submission" date="2016-03" db="EMBL/GenBank/DDBJ databases">
        <title>EvidentialGene: Evidence-directed Construction of Genes on Genomes.</title>
        <authorList>
            <person name="Gilbert D.G."/>
            <person name="Choi J.-H."/>
            <person name="Mockaitis K."/>
            <person name="Colbourne J."/>
            <person name="Pfrender M."/>
        </authorList>
    </citation>
    <scope>NUCLEOTIDE SEQUENCE [LARGE SCALE GENOMIC DNA]</scope>
    <source>
        <strain evidence="1 2">Xinb3</strain>
        <tissue evidence="1">Complete organism</tissue>
    </source>
</reference>
<keyword evidence="2" id="KW-1185">Reference proteome</keyword>
<evidence type="ECO:0000313" key="2">
    <source>
        <dbReference type="Proteomes" id="UP000076858"/>
    </source>
</evidence>
<dbReference type="InterPro" id="IPR036179">
    <property type="entry name" value="Ig-like_dom_sf"/>
</dbReference>
<name>A0A164PKU1_9CRUS</name>
<dbReference type="Proteomes" id="UP000076858">
    <property type="component" value="Unassembled WGS sequence"/>
</dbReference>
<dbReference type="AlphaFoldDB" id="A0A164PKU1"/>
<sequence length="132" mass="14680">MNDIPELFPELISEIVDSLTDAALSSDRILYYCIGSSLELNAIGSNRRTSIGSSRAIQCPMNCGVVESGLHFSPSFYMFPGRQYYTRKSLSLASWKNKLSIANAKVNDGGNYTCSLYIHFLSASSFIFLKER</sequence>
<gene>
    <name evidence="1" type="ORF">APZ42_029490</name>
</gene>